<feature type="transmembrane region" description="Helical" evidence="2">
    <location>
        <begin position="114"/>
        <end position="130"/>
    </location>
</feature>
<dbReference type="InterPro" id="IPR007349">
    <property type="entry name" value="DUF418"/>
</dbReference>
<feature type="transmembrane region" description="Helical" evidence="2">
    <location>
        <begin position="137"/>
        <end position="162"/>
    </location>
</feature>
<keyword evidence="2" id="KW-0812">Transmembrane</keyword>
<comment type="caution">
    <text evidence="4">The sequence shown here is derived from an EMBL/GenBank/DDBJ whole genome shotgun (WGS) entry which is preliminary data.</text>
</comment>
<feature type="transmembrane region" description="Helical" evidence="2">
    <location>
        <begin position="168"/>
        <end position="189"/>
    </location>
</feature>
<feature type="region of interest" description="Disordered" evidence="1">
    <location>
        <begin position="432"/>
        <end position="475"/>
    </location>
</feature>
<accession>A0A9D1RXS8</accession>
<evidence type="ECO:0000256" key="1">
    <source>
        <dbReference type="SAM" id="MobiDB-lite"/>
    </source>
</evidence>
<organism evidence="4 5">
    <name type="scientific">Candidatus Corynebacterium gallistercoris</name>
    <dbReference type="NCBI Taxonomy" id="2838530"/>
    <lineage>
        <taxon>Bacteria</taxon>
        <taxon>Bacillati</taxon>
        <taxon>Actinomycetota</taxon>
        <taxon>Actinomycetes</taxon>
        <taxon>Mycobacteriales</taxon>
        <taxon>Corynebacteriaceae</taxon>
        <taxon>Corynebacterium</taxon>
    </lineage>
</organism>
<gene>
    <name evidence="4" type="ORF">H9867_04365</name>
</gene>
<evidence type="ECO:0000256" key="2">
    <source>
        <dbReference type="SAM" id="Phobius"/>
    </source>
</evidence>
<dbReference type="EMBL" id="DXFZ01000052">
    <property type="protein sequence ID" value="HIW95702.1"/>
    <property type="molecule type" value="Genomic_DNA"/>
</dbReference>
<evidence type="ECO:0000313" key="4">
    <source>
        <dbReference type="EMBL" id="HIW95702.1"/>
    </source>
</evidence>
<proteinExistence type="predicted"/>
<name>A0A9D1RXS8_9CORY</name>
<evidence type="ECO:0000313" key="5">
    <source>
        <dbReference type="Proteomes" id="UP000824189"/>
    </source>
</evidence>
<reference evidence="4" key="1">
    <citation type="journal article" date="2021" name="PeerJ">
        <title>Extensive microbial diversity within the chicken gut microbiome revealed by metagenomics and culture.</title>
        <authorList>
            <person name="Gilroy R."/>
            <person name="Ravi A."/>
            <person name="Getino M."/>
            <person name="Pursley I."/>
            <person name="Horton D.L."/>
            <person name="Alikhan N.F."/>
            <person name="Baker D."/>
            <person name="Gharbi K."/>
            <person name="Hall N."/>
            <person name="Watson M."/>
            <person name="Adriaenssens E.M."/>
            <person name="Foster-Nyarko E."/>
            <person name="Jarju S."/>
            <person name="Secka A."/>
            <person name="Antonio M."/>
            <person name="Oren A."/>
            <person name="Chaudhuri R.R."/>
            <person name="La Ragione R."/>
            <person name="Hildebrand F."/>
            <person name="Pallen M.J."/>
        </authorList>
    </citation>
    <scope>NUCLEOTIDE SEQUENCE</scope>
    <source>
        <strain evidence="4">4376</strain>
    </source>
</reference>
<reference evidence="4" key="2">
    <citation type="submission" date="2021-04" db="EMBL/GenBank/DDBJ databases">
        <authorList>
            <person name="Gilroy R."/>
        </authorList>
    </citation>
    <scope>NUCLEOTIDE SEQUENCE</scope>
    <source>
        <strain evidence="4">4376</strain>
    </source>
</reference>
<dbReference type="AlphaFoldDB" id="A0A9D1RXS8"/>
<feature type="compositionally biased region" description="Pro residues" evidence="1">
    <location>
        <begin position="7"/>
        <end position="20"/>
    </location>
</feature>
<feature type="region of interest" description="Disordered" evidence="1">
    <location>
        <begin position="1"/>
        <end position="20"/>
    </location>
</feature>
<dbReference type="Pfam" id="PF04235">
    <property type="entry name" value="DUF418"/>
    <property type="match status" value="1"/>
</dbReference>
<sequence length="475" mass="51062">MNASPQQPSPAPILAPSPATPPVAASMRRIHALDAARAVAIIGMMAAHLMSDPTWLNTLSSGYPSALFAILAGCSLAIVNRQDTLASRYRILVRGVILVGLGVALTATQTSISVVLGAIGGIFLVLFPVVNRSTRFLVILWALLFFGGSALTAALNLFNVFVPFLVGVYPFAAWVTYGVSGILIYRFIVGGVSAPGGEADQQGAPQRATLRWQIGGFIVGLGAAIGGFFLRNGAGFGFGSESFSASSGSAVVKGESSSIIENSLSSYTAMKDMVEAMRQQRTWGNYWDTWYGWYPHSGGMLDILFSIGMALAVICGFLLLFRSRLATLAFTPLRMLGSMALTAYVAHVISTGFVQNGWPWSLDMYKEMKDFSTFTEESDILIEATGDSTLFYWSLAAGLTLPWLWKLKFRRGPLEWVMHRLSQPPAALLAAPQAAIQPAPQGTPQPGPAELQERSQQLGNTPQEHAPANEPQHRD</sequence>
<keyword evidence="2" id="KW-0472">Membrane</keyword>
<feature type="transmembrane region" description="Helical" evidence="2">
    <location>
        <begin position="333"/>
        <end position="354"/>
    </location>
</feature>
<feature type="transmembrane region" description="Helical" evidence="2">
    <location>
        <begin position="303"/>
        <end position="321"/>
    </location>
</feature>
<feature type="transmembrane region" description="Helical" evidence="2">
    <location>
        <begin position="210"/>
        <end position="230"/>
    </location>
</feature>
<evidence type="ECO:0000259" key="3">
    <source>
        <dbReference type="Pfam" id="PF04235"/>
    </source>
</evidence>
<feature type="compositionally biased region" description="Polar residues" evidence="1">
    <location>
        <begin position="454"/>
        <end position="463"/>
    </location>
</feature>
<feature type="transmembrane region" description="Helical" evidence="2">
    <location>
        <begin position="91"/>
        <end position="108"/>
    </location>
</feature>
<feature type="transmembrane region" description="Helical" evidence="2">
    <location>
        <begin position="390"/>
        <end position="407"/>
    </location>
</feature>
<feature type="transmembrane region" description="Helical" evidence="2">
    <location>
        <begin position="62"/>
        <end position="79"/>
    </location>
</feature>
<protein>
    <submittedName>
        <fullName evidence="4">DUF418 domain-containing protein</fullName>
    </submittedName>
</protein>
<dbReference type="Proteomes" id="UP000824189">
    <property type="component" value="Unassembled WGS sequence"/>
</dbReference>
<feature type="domain" description="DUF418" evidence="3">
    <location>
        <begin position="289"/>
        <end position="422"/>
    </location>
</feature>
<keyword evidence="2" id="KW-1133">Transmembrane helix</keyword>